<dbReference type="STRING" id="880071.Fleli_0162"/>
<name>I4AFC6_BERLS</name>
<dbReference type="SUPFAM" id="SSF49299">
    <property type="entry name" value="PKD domain"/>
    <property type="match status" value="3"/>
</dbReference>
<sequence length="1189" mass="134347">MRDTYDTLDIRYIELGHTQDLHIRTPHYNNDYGIKIENNAGLTIFNQTITDSLDFILPLSTGKYKVIIDHINNYSYFPDVIVHLKWKQKWLEPNTNINAKGWRVRKIVIHDGIDESKNIVKTYKYELENGNSSGRLIAPPLRFPENTGDYDWRSGSFDAYTYNYYIYESETNLDVLDYSDLSEGYYGVRNYHTLGVPRFYPPSGQDTMAHLTTYKVYTSLPNYLKGATQIQYTKVTELYGESGEQGYVENYFSYEENEIETSAPLFTTKDNSWKRGFPIKTKVFDKDGNIISETTSEYEFSSLATHPNQHHEENTLLLIDRTASYNPIGNLYNPTNGLYYYNNYAQRFMVGHHYGKLVAGSVFLNKTTTTNYDQDNSGNSISSSTEYEYSDKYHFPKRIIQNENNGDKTISESKYVLDYPVAQSTFNQPEMIGLRTLQDKYIISPVIEQTVWKQKAGQTYRRLLGASLSTFQLKTTVILRNIDMQAGGIYDYYNSVVPLATYSFEPTNTWQPILESDFTHSSITSSGFEWDDRYYKKRVNYEGSDRFGNITSVKEEFGTSSATIFGYNGLFPIASISGATHRQVAYEGFESYGEENQYPDLKENEGFRGKYSSGRFISNYIEGLPLGRRYLIYPSSQEPIPKGNYIFSFWAKGNGRITLHSSYSDYYHIDFSGSNEEWSYHEEDIFINNNELPTSSNQNFIHYVVTNANNDMRIDEIRFQPKSSFMSTTTYKPLVGVTHTTDAEQRTSSYYYDPLRRVESVRDHKNNLIKSYEYKYMSEDDNPNPLFSISTNPTLESTINTSITAFVNQTELSRCLSTTANYRHKWDFGDGSPSVVVFSTVENKDHIYRQEGTYVITLSVEVVTGYWVDAYTSIRIIDPSAPTDLTNELTVILNGIVDATNPLCYNFTATPSGGTAPFTYEWLSGDGTSNPTQIGATLNYCYTSFGNFTPQVIITDATGATAQATFDLTVINPVAPLTATIISADEFCIGTCAFFDANVTGGSPTYTYLWEIINPITNRNITLGTDASLSFKIPNPTPSNQYTIYLTVTDSEEREVTTTQIVTVLEDATCVNQLSGFAISNNGVQISDPSTITLGDNTTFFSPYTGHTGEAIIIYNWSVTHNGNTINTAVIQGGSLTMNFSMEGNYIITCSAKQAISNGLFGGSGVSYLPLGSNTVRISICNALNLPRF</sequence>
<dbReference type="InterPro" id="IPR013783">
    <property type="entry name" value="Ig-like_fold"/>
</dbReference>
<feature type="domain" description="PKD" evidence="1">
    <location>
        <begin position="888"/>
        <end position="977"/>
    </location>
</feature>
<dbReference type="Pfam" id="PF18911">
    <property type="entry name" value="PKD_4"/>
    <property type="match status" value="2"/>
</dbReference>
<dbReference type="HOGENOM" id="CLU_271997_0_0_10"/>
<keyword evidence="3" id="KW-1185">Reference proteome</keyword>
<dbReference type="Proteomes" id="UP000006054">
    <property type="component" value="Chromosome"/>
</dbReference>
<evidence type="ECO:0000313" key="3">
    <source>
        <dbReference type="Proteomes" id="UP000006054"/>
    </source>
</evidence>
<dbReference type="eggNOG" id="COG3291">
    <property type="taxonomic scope" value="Bacteria"/>
</dbReference>
<dbReference type="AlphaFoldDB" id="I4AFC6"/>
<feature type="domain" description="PKD" evidence="1">
    <location>
        <begin position="825"/>
        <end position="883"/>
    </location>
</feature>
<organism evidence="2 3">
    <name type="scientific">Bernardetia litoralis (strain ATCC 23117 / DSM 6794 / NBRC 15988 / NCIMB 1366 / Fx l1 / Sio-4)</name>
    <name type="common">Flexibacter litoralis</name>
    <dbReference type="NCBI Taxonomy" id="880071"/>
    <lineage>
        <taxon>Bacteria</taxon>
        <taxon>Pseudomonadati</taxon>
        <taxon>Bacteroidota</taxon>
        <taxon>Cytophagia</taxon>
        <taxon>Cytophagales</taxon>
        <taxon>Bernardetiaceae</taxon>
        <taxon>Bernardetia</taxon>
    </lineage>
</organism>
<dbReference type="PROSITE" id="PS50093">
    <property type="entry name" value="PKD"/>
    <property type="match status" value="2"/>
</dbReference>
<dbReference type="InterPro" id="IPR035986">
    <property type="entry name" value="PKD_dom_sf"/>
</dbReference>
<dbReference type="Gene3D" id="2.60.40.10">
    <property type="entry name" value="Immunoglobulins"/>
    <property type="match status" value="3"/>
</dbReference>
<evidence type="ECO:0000313" key="2">
    <source>
        <dbReference type="EMBL" id="AFM02661.1"/>
    </source>
</evidence>
<dbReference type="CDD" id="cd00146">
    <property type="entry name" value="PKD"/>
    <property type="match status" value="2"/>
</dbReference>
<proteinExistence type="predicted"/>
<accession>I4AFC6</accession>
<dbReference type="RefSeq" id="WP_014796127.1">
    <property type="nucleotide sequence ID" value="NC_018018.1"/>
</dbReference>
<dbReference type="OrthoDB" id="9814627at2"/>
<reference evidence="3" key="1">
    <citation type="submission" date="2012-06" db="EMBL/GenBank/DDBJ databases">
        <title>The complete genome of Flexibacter litoralis DSM 6794.</title>
        <authorList>
            <person name="Lucas S."/>
            <person name="Copeland A."/>
            <person name="Lapidus A."/>
            <person name="Glavina del Rio T."/>
            <person name="Dalin E."/>
            <person name="Tice H."/>
            <person name="Bruce D."/>
            <person name="Goodwin L."/>
            <person name="Pitluck S."/>
            <person name="Peters L."/>
            <person name="Ovchinnikova G."/>
            <person name="Lu M."/>
            <person name="Kyrpides N."/>
            <person name="Mavromatis K."/>
            <person name="Ivanova N."/>
            <person name="Brettin T."/>
            <person name="Detter J.C."/>
            <person name="Han C."/>
            <person name="Larimer F."/>
            <person name="Land M."/>
            <person name="Hauser L."/>
            <person name="Markowitz V."/>
            <person name="Cheng J.-F."/>
            <person name="Hugenholtz P."/>
            <person name="Woyke T."/>
            <person name="Wu D."/>
            <person name="Spring S."/>
            <person name="Lang E."/>
            <person name="Kopitz M."/>
            <person name="Brambilla E."/>
            <person name="Klenk H.-P."/>
            <person name="Eisen J.A."/>
        </authorList>
    </citation>
    <scope>NUCLEOTIDE SEQUENCE [LARGE SCALE GENOMIC DNA]</scope>
    <source>
        <strain evidence="3">ATCC 23117 / DSM 6794 / NBRC 15988 / NCIMB 1366 / Sio-4</strain>
    </source>
</reference>
<dbReference type="InterPro" id="IPR022409">
    <property type="entry name" value="PKD/Chitinase_dom"/>
</dbReference>
<gene>
    <name evidence="2" type="ordered locus">Fleli_0162</name>
</gene>
<dbReference type="KEGG" id="fli:Fleli_0162"/>
<dbReference type="SMART" id="SM00089">
    <property type="entry name" value="PKD"/>
    <property type="match status" value="3"/>
</dbReference>
<dbReference type="InterPro" id="IPR000601">
    <property type="entry name" value="PKD_dom"/>
</dbReference>
<evidence type="ECO:0000259" key="1">
    <source>
        <dbReference type="PROSITE" id="PS50093"/>
    </source>
</evidence>
<protein>
    <recommendedName>
        <fullName evidence="1">PKD domain-containing protein</fullName>
    </recommendedName>
</protein>
<dbReference type="EMBL" id="CP003345">
    <property type="protein sequence ID" value="AFM02661.1"/>
    <property type="molecule type" value="Genomic_DNA"/>
</dbReference>